<feature type="domain" description="Rhodanese" evidence="3">
    <location>
        <begin position="166"/>
        <end position="279"/>
    </location>
</feature>
<dbReference type="Proteomes" id="UP001430679">
    <property type="component" value="Unassembled WGS sequence"/>
</dbReference>
<dbReference type="SMART" id="SM00450">
    <property type="entry name" value="RHOD"/>
    <property type="match status" value="2"/>
</dbReference>
<gene>
    <name evidence="4" type="ORF">LNP81_15120</name>
</gene>
<keyword evidence="5" id="KW-1185">Reference proteome</keyword>
<keyword evidence="2" id="KW-0677">Repeat</keyword>
<proteinExistence type="predicted"/>
<dbReference type="Pfam" id="PF00581">
    <property type="entry name" value="Rhodanese"/>
    <property type="match status" value="2"/>
</dbReference>
<keyword evidence="1" id="KW-0808">Transferase</keyword>
<comment type="caution">
    <text evidence="4">The sequence shown here is derived from an EMBL/GenBank/DDBJ whole genome shotgun (WGS) entry which is preliminary data.</text>
</comment>
<dbReference type="PANTHER" id="PTHR11364:SF27">
    <property type="entry name" value="SULFURTRANSFERASE"/>
    <property type="match status" value="1"/>
</dbReference>
<dbReference type="Gene3D" id="3.40.250.10">
    <property type="entry name" value="Rhodanese-like domain"/>
    <property type="match status" value="2"/>
</dbReference>
<evidence type="ECO:0000256" key="1">
    <source>
        <dbReference type="ARBA" id="ARBA00022679"/>
    </source>
</evidence>
<dbReference type="SUPFAM" id="SSF52821">
    <property type="entry name" value="Rhodanese/Cell cycle control phosphatase"/>
    <property type="match status" value="2"/>
</dbReference>
<dbReference type="CDD" id="cd01449">
    <property type="entry name" value="TST_Repeat_2"/>
    <property type="match status" value="1"/>
</dbReference>
<dbReference type="InterPro" id="IPR001763">
    <property type="entry name" value="Rhodanese-like_dom"/>
</dbReference>
<dbReference type="InterPro" id="IPR036873">
    <property type="entry name" value="Rhodanese-like_dom_sf"/>
</dbReference>
<dbReference type="CDD" id="cd01448">
    <property type="entry name" value="TST_Repeat_1"/>
    <property type="match status" value="1"/>
</dbReference>
<evidence type="ECO:0000313" key="4">
    <source>
        <dbReference type="EMBL" id="MCC9064331.1"/>
    </source>
</evidence>
<organism evidence="4 5">
    <name type="scientific">Flavobacterium piscisymbiosum</name>
    <dbReference type="NCBI Taxonomy" id="2893753"/>
    <lineage>
        <taxon>Bacteria</taxon>
        <taxon>Pseudomonadati</taxon>
        <taxon>Bacteroidota</taxon>
        <taxon>Flavobacteriia</taxon>
        <taxon>Flavobacteriales</taxon>
        <taxon>Flavobacteriaceae</taxon>
        <taxon>Flavobacterium</taxon>
    </lineage>
</organism>
<name>A0ABS8MFR3_9FLAO</name>
<dbReference type="InterPro" id="IPR045078">
    <property type="entry name" value="TST/MPST-like"/>
</dbReference>
<evidence type="ECO:0000256" key="2">
    <source>
        <dbReference type="ARBA" id="ARBA00022737"/>
    </source>
</evidence>
<dbReference type="PROSITE" id="PS50206">
    <property type="entry name" value="RHODANESE_3"/>
    <property type="match status" value="2"/>
</dbReference>
<dbReference type="EMBL" id="JAJJMM010000001">
    <property type="protein sequence ID" value="MCC9064331.1"/>
    <property type="molecule type" value="Genomic_DNA"/>
</dbReference>
<evidence type="ECO:0000259" key="3">
    <source>
        <dbReference type="PROSITE" id="PS50206"/>
    </source>
</evidence>
<protein>
    <submittedName>
        <fullName evidence="4">Sulfurtransferase</fullName>
    </submittedName>
</protein>
<evidence type="ECO:0000313" key="5">
    <source>
        <dbReference type="Proteomes" id="UP001430679"/>
    </source>
</evidence>
<feature type="domain" description="Rhodanese" evidence="3">
    <location>
        <begin position="18"/>
        <end position="135"/>
    </location>
</feature>
<reference evidence="4" key="1">
    <citation type="submission" date="2021-11" db="EMBL/GenBank/DDBJ databases">
        <title>Description of novel Flavobacterium species.</title>
        <authorList>
            <person name="Saticioglu I.B."/>
            <person name="Ay H."/>
            <person name="Altun S."/>
            <person name="Duman M."/>
        </authorList>
    </citation>
    <scope>NUCLEOTIDE SEQUENCE</scope>
    <source>
        <strain evidence="4">F-30</strain>
    </source>
</reference>
<dbReference type="RefSeq" id="WP_230037204.1">
    <property type="nucleotide sequence ID" value="NZ_JAJJMM010000001.1"/>
</dbReference>
<sequence length="291" mass="32347">MSKLSPIVNPEELLKLKETSNVVLIDARAGINAKENYQNEHLKGARYVDLNQDLATVEDPANGGRHPLPSLEKFSQVLSKLGISPSSHVIIYDDKNGSNAAARFWWMLRGIHHEKVQVLNGGLQAAIKVDFPVSSALKTVEPTENYPISNWNLAQADIEEVEKARKDKENIVIDVRDKNRFDGLTEPLDLIAGHIPGAINVPFSENLDQEGFYKSVEDLAKKYTEIIGDKNPENVIVHCGSGVTACHTLLAMDYAGIPIPKLYVGSWSEWSRNDRELATKETNNSFGYNKN</sequence>
<accession>A0ABS8MFR3</accession>
<dbReference type="PANTHER" id="PTHR11364">
    <property type="entry name" value="THIOSULFATE SULFERTANSFERASE"/>
    <property type="match status" value="1"/>
</dbReference>